<evidence type="ECO:0000313" key="2">
    <source>
        <dbReference type="EMBL" id="KAK2997998.1"/>
    </source>
</evidence>
<proteinExistence type="predicted"/>
<reference evidence="2" key="1">
    <citation type="submission" date="2022-12" db="EMBL/GenBank/DDBJ databases">
        <title>Draft genome assemblies for two species of Escallonia (Escalloniales).</title>
        <authorList>
            <person name="Chanderbali A."/>
            <person name="Dervinis C."/>
            <person name="Anghel I."/>
            <person name="Soltis D."/>
            <person name="Soltis P."/>
            <person name="Zapata F."/>
        </authorList>
    </citation>
    <scope>NUCLEOTIDE SEQUENCE</scope>
    <source>
        <strain evidence="2">UCBG64.0493</strain>
        <tissue evidence="2">Leaf</tissue>
    </source>
</reference>
<dbReference type="Pfam" id="PF01926">
    <property type="entry name" value="MMR_HSR1"/>
    <property type="match status" value="1"/>
</dbReference>
<dbReference type="AlphaFoldDB" id="A0AA88UYQ1"/>
<dbReference type="PANTHER" id="PTHR37610">
    <property type="entry name" value="CCHC-TYPE DOMAIN-CONTAINING PROTEIN"/>
    <property type="match status" value="1"/>
</dbReference>
<evidence type="ECO:0000313" key="3">
    <source>
        <dbReference type="Proteomes" id="UP001188597"/>
    </source>
</evidence>
<sequence length="439" mass="50173">MFLTHIPRFFIPIPQSSFCTQFLTPKPRFLITSALNLSPISHFSSTTPLYPSVPEIETQIEIPIDRLFVPPETDVSSLATPLSTRILKGSNIVLSKYARDAQVAQAEFVKSSVRTEDCPADGLPEFALVGRSNVGKSSLLNSLGFNMSSRTKRALSARSEEVTLNQTVGELQNIQSAYRLNGKNYMKWSQLVRTFLKGNGKLSHLLGTRPKKGDPRFDAWDEEDSMVMSWLWNSMLPEISDTFMFLPTSKEIWEAAQQTYSKSKILDTKQGDRSVTEYANLLKNLWQEMYHYRCIEMKRSDDAVVLKKFVEKDRIYDFLAGLNIEFDQVRIQILGKEELPSLNETISIINAEESRRGVMLFVQRAEESAMLGKIINKNPKFNAEKTSASHTANSKVGRMESRPLSKDKLWCTYYKKPRHTRAVLEASWKTTKFSLEYRF</sequence>
<protein>
    <recommendedName>
        <fullName evidence="1">G domain-containing protein</fullName>
    </recommendedName>
</protein>
<evidence type="ECO:0000259" key="1">
    <source>
        <dbReference type="Pfam" id="PF01926"/>
    </source>
</evidence>
<dbReference type="EMBL" id="JAVXUP010003863">
    <property type="protein sequence ID" value="KAK2997998.1"/>
    <property type="molecule type" value="Genomic_DNA"/>
</dbReference>
<accession>A0AA88UYQ1</accession>
<dbReference type="Gene3D" id="3.40.50.300">
    <property type="entry name" value="P-loop containing nucleotide triphosphate hydrolases"/>
    <property type="match status" value="1"/>
</dbReference>
<name>A0AA88UYQ1_9ASTE</name>
<comment type="caution">
    <text evidence="2">The sequence shown here is derived from an EMBL/GenBank/DDBJ whole genome shotgun (WGS) entry which is preliminary data.</text>
</comment>
<organism evidence="2 3">
    <name type="scientific">Escallonia herrerae</name>
    <dbReference type="NCBI Taxonomy" id="1293975"/>
    <lineage>
        <taxon>Eukaryota</taxon>
        <taxon>Viridiplantae</taxon>
        <taxon>Streptophyta</taxon>
        <taxon>Embryophyta</taxon>
        <taxon>Tracheophyta</taxon>
        <taxon>Spermatophyta</taxon>
        <taxon>Magnoliopsida</taxon>
        <taxon>eudicotyledons</taxon>
        <taxon>Gunneridae</taxon>
        <taxon>Pentapetalae</taxon>
        <taxon>asterids</taxon>
        <taxon>campanulids</taxon>
        <taxon>Escalloniales</taxon>
        <taxon>Escalloniaceae</taxon>
        <taxon>Escallonia</taxon>
    </lineage>
</organism>
<dbReference type="InterPro" id="IPR027417">
    <property type="entry name" value="P-loop_NTPase"/>
</dbReference>
<dbReference type="Proteomes" id="UP001188597">
    <property type="component" value="Unassembled WGS sequence"/>
</dbReference>
<dbReference type="SUPFAM" id="SSF52540">
    <property type="entry name" value="P-loop containing nucleoside triphosphate hydrolases"/>
    <property type="match status" value="1"/>
</dbReference>
<dbReference type="PANTHER" id="PTHR37610:SF92">
    <property type="entry name" value="RETROTRANSPOSON COPIA-LIKE N-TERMINAL DOMAIN-CONTAINING PROTEIN"/>
    <property type="match status" value="1"/>
</dbReference>
<keyword evidence="3" id="KW-1185">Reference proteome</keyword>
<dbReference type="GO" id="GO:0005525">
    <property type="term" value="F:GTP binding"/>
    <property type="evidence" value="ECO:0007669"/>
    <property type="project" value="InterPro"/>
</dbReference>
<dbReference type="InterPro" id="IPR006073">
    <property type="entry name" value="GTP-bd"/>
</dbReference>
<feature type="domain" description="G" evidence="1">
    <location>
        <begin position="126"/>
        <end position="172"/>
    </location>
</feature>
<gene>
    <name evidence="2" type="ORF">RJ639_025791</name>
</gene>